<reference evidence="1 2" key="1">
    <citation type="submission" date="2021-08" db="EMBL/GenBank/DDBJ databases">
        <title>Draft Genome Sequence of Phanerochaete sordida strain YK-624.</title>
        <authorList>
            <person name="Mori T."/>
            <person name="Dohra H."/>
            <person name="Suzuki T."/>
            <person name="Kawagishi H."/>
            <person name="Hirai H."/>
        </authorList>
    </citation>
    <scope>NUCLEOTIDE SEQUENCE [LARGE SCALE GENOMIC DNA]</scope>
    <source>
        <strain evidence="1 2">YK-624</strain>
    </source>
</reference>
<sequence length="156" mass="18089">MLNMSSLKPLEMYLYPLFHNEAIDELDSDSAPSRTAQPTIAVPSVTIWSFDRLKPLEMYNTPLRRDSDIVRVVGGHSRVKLTYYTVVVWLFDHLKPLEMYQIPLRLGRVSHVDRPTSSNDFDTGSRSRRDERFSCVYRLHYVRTSSALPRSRSAQP</sequence>
<organism evidence="1 2">
    <name type="scientific">Phanerochaete sordida</name>
    <dbReference type="NCBI Taxonomy" id="48140"/>
    <lineage>
        <taxon>Eukaryota</taxon>
        <taxon>Fungi</taxon>
        <taxon>Dikarya</taxon>
        <taxon>Basidiomycota</taxon>
        <taxon>Agaricomycotina</taxon>
        <taxon>Agaricomycetes</taxon>
        <taxon>Polyporales</taxon>
        <taxon>Phanerochaetaceae</taxon>
        <taxon>Phanerochaete</taxon>
    </lineage>
</organism>
<proteinExistence type="predicted"/>
<accession>A0A9P3GS08</accession>
<dbReference type="AlphaFoldDB" id="A0A9P3GS08"/>
<name>A0A9P3GS08_9APHY</name>
<keyword evidence="2" id="KW-1185">Reference proteome</keyword>
<evidence type="ECO:0000313" key="2">
    <source>
        <dbReference type="Proteomes" id="UP000703269"/>
    </source>
</evidence>
<dbReference type="Proteomes" id="UP000703269">
    <property type="component" value="Unassembled WGS sequence"/>
</dbReference>
<comment type="caution">
    <text evidence="1">The sequence shown here is derived from an EMBL/GenBank/DDBJ whole genome shotgun (WGS) entry which is preliminary data.</text>
</comment>
<dbReference type="EMBL" id="BPQB01000208">
    <property type="protein sequence ID" value="GJF00818.1"/>
    <property type="molecule type" value="Genomic_DNA"/>
</dbReference>
<evidence type="ECO:0000313" key="1">
    <source>
        <dbReference type="EMBL" id="GJF00818.1"/>
    </source>
</evidence>
<protein>
    <submittedName>
        <fullName evidence="1">Uncharacterized protein</fullName>
    </submittedName>
</protein>
<gene>
    <name evidence="1" type="ORF">PsYK624_171190</name>
</gene>